<dbReference type="GO" id="GO:0005762">
    <property type="term" value="C:mitochondrial large ribosomal subunit"/>
    <property type="evidence" value="ECO:0007669"/>
    <property type="project" value="EnsemblFungi"/>
</dbReference>
<dbReference type="GO" id="GO:0003735">
    <property type="term" value="F:structural constituent of ribosome"/>
    <property type="evidence" value="ECO:0007669"/>
    <property type="project" value="EnsemblFungi"/>
</dbReference>
<dbReference type="PANTHER" id="PTHR10746:SF6">
    <property type="entry name" value="LARGE RIBOSOMAL SUBUNIT PROTEIN UL4M"/>
    <property type="match status" value="1"/>
</dbReference>
<dbReference type="Pfam" id="PF00573">
    <property type="entry name" value="Ribosomal_L4"/>
    <property type="match status" value="1"/>
</dbReference>
<dbReference type="HOGENOM" id="CLU_041575_4_2_1"/>
<keyword evidence="3" id="KW-0687">Ribonucleoprotein</keyword>
<feature type="region of interest" description="Disordered" evidence="5">
    <location>
        <begin position="84"/>
        <end position="135"/>
    </location>
</feature>
<keyword evidence="7" id="KW-1185">Reference proteome</keyword>
<evidence type="ECO:0000256" key="5">
    <source>
        <dbReference type="SAM" id="MobiDB-lite"/>
    </source>
</evidence>
<evidence type="ECO:0000256" key="3">
    <source>
        <dbReference type="ARBA" id="ARBA00023274"/>
    </source>
</evidence>
<dbReference type="AlphaFoldDB" id="G8BSS7"/>
<dbReference type="EMBL" id="HE612859">
    <property type="protein sequence ID" value="CCE62898.1"/>
    <property type="molecule type" value="Genomic_DNA"/>
</dbReference>
<dbReference type="Gene3D" id="3.40.1370.10">
    <property type="match status" value="1"/>
</dbReference>
<evidence type="ECO:0000256" key="4">
    <source>
        <dbReference type="ARBA" id="ARBA00040565"/>
    </source>
</evidence>
<organism evidence="6 7">
    <name type="scientific">Tetrapisispora phaffii (strain ATCC 24235 / CBS 4417 / NBRC 1672 / NRRL Y-8282 / UCD 70-5)</name>
    <name type="common">Yeast</name>
    <name type="synonym">Fabospora phaffii</name>
    <dbReference type="NCBI Taxonomy" id="1071381"/>
    <lineage>
        <taxon>Eukaryota</taxon>
        <taxon>Fungi</taxon>
        <taxon>Dikarya</taxon>
        <taxon>Ascomycota</taxon>
        <taxon>Saccharomycotina</taxon>
        <taxon>Saccharomycetes</taxon>
        <taxon>Saccharomycetales</taxon>
        <taxon>Saccharomycetaceae</taxon>
        <taxon>Tetrapisispora</taxon>
    </lineage>
</organism>
<reference evidence="6 7" key="1">
    <citation type="journal article" date="2011" name="Proc. Natl. Acad. Sci. U.S.A.">
        <title>Evolutionary erosion of yeast sex chromosomes by mating-type switching accidents.</title>
        <authorList>
            <person name="Gordon J.L."/>
            <person name="Armisen D."/>
            <person name="Proux-Wera E."/>
            <person name="Oheigeartaigh S.S."/>
            <person name="Byrne K.P."/>
            <person name="Wolfe K.H."/>
        </authorList>
    </citation>
    <scope>NUCLEOTIDE SEQUENCE [LARGE SCALE GENOMIC DNA]</scope>
    <source>
        <strain evidence="7">ATCC 24235 / CBS 4417 / NBRC 1672 / NRRL Y-8282 / UCD 70-5</strain>
    </source>
</reference>
<dbReference type="eggNOG" id="KOG1624">
    <property type="taxonomic scope" value="Eukaryota"/>
</dbReference>
<dbReference type="STRING" id="1071381.G8BSS7"/>
<dbReference type="GeneID" id="11531036"/>
<sequence length="272" mass="30454">MIRANFRKFAVQSRRQTTQAASNAISENTLFPNAALPAKYVLTTIRSFPSLEPISFAPIPSSVLNAPLRRDILWSAVVYENDNKRVGSSNPPGRSENGYSRRKLAPQKGTGRARVGDANSPTRHNGARALARSAPNDYTTKLTNKLYNQAILNALSHQYRSNNLFVIGGGNTLASTNDLDLNELEVTQSNLDTDDSEIIFERFLEEYKLRGKKLLFITDSPRPNLMAVTDKYKNQIDLVQKEFIDVNDLLRAKKIFIDLKALEFLSVTHSPN</sequence>
<dbReference type="OMA" id="KTFGPHP"/>
<name>G8BSS7_TETPH</name>
<dbReference type="SUPFAM" id="SSF52166">
    <property type="entry name" value="Ribosomal protein L4"/>
    <property type="match status" value="1"/>
</dbReference>
<dbReference type="GO" id="GO:0006412">
    <property type="term" value="P:translation"/>
    <property type="evidence" value="ECO:0007669"/>
    <property type="project" value="InterPro"/>
</dbReference>
<dbReference type="Proteomes" id="UP000005666">
    <property type="component" value="Chromosome 4"/>
</dbReference>
<comment type="similarity">
    <text evidence="1">Belongs to the universal ribosomal protein uL4 family.</text>
</comment>
<evidence type="ECO:0000256" key="2">
    <source>
        <dbReference type="ARBA" id="ARBA00022980"/>
    </source>
</evidence>
<dbReference type="InterPro" id="IPR023574">
    <property type="entry name" value="Ribosomal_uL4_dom_sf"/>
</dbReference>
<dbReference type="InterPro" id="IPR013005">
    <property type="entry name" value="Ribosomal_uL4-like"/>
</dbReference>
<accession>G8BSS7</accession>
<evidence type="ECO:0000313" key="7">
    <source>
        <dbReference type="Proteomes" id="UP000005666"/>
    </source>
</evidence>
<protein>
    <recommendedName>
        <fullName evidence="4">Large ribosomal subunit protein uL4m</fullName>
    </recommendedName>
</protein>
<dbReference type="InterPro" id="IPR002136">
    <property type="entry name" value="Ribosomal_uL4"/>
</dbReference>
<dbReference type="PANTHER" id="PTHR10746">
    <property type="entry name" value="50S RIBOSOMAL PROTEIN L4"/>
    <property type="match status" value="1"/>
</dbReference>
<keyword evidence="2" id="KW-0689">Ribosomal protein</keyword>
<dbReference type="OrthoDB" id="275876at2759"/>
<gene>
    <name evidence="6" type="primary">TPHA0D02610</name>
    <name evidence="6" type="ordered locus">TPHA_0D02610</name>
</gene>
<evidence type="ECO:0000313" key="6">
    <source>
        <dbReference type="EMBL" id="CCE62898.1"/>
    </source>
</evidence>
<proteinExistence type="inferred from homology"/>
<evidence type="ECO:0000256" key="1">
    <source>
        <dbReference type="ARBA" id="ARBA00010528"/>
    </source>
</evidence>
<dbReference type="RefSeq" id="XP_003685332.1">
    <property type="nucleotide sequence ID" value="XM_003685284.1"/>
</dbReference>
<dbReference type="KEGG" id="tpf:TPHA_0D02610"/>